<dbReference type="GO" id="GO:0019901">
    <property type="term" value="F:protein kinase binding"/>
    <property type="evidence" value="ECO:0007669"/>
    <property type="project" value="InterPro"/>
</dbReference>
<feature type="non-terminal residue" evidence="6">
    <location>
        <position position="141"/>
    </location>
</feature>
<dbReference type="Gene3D" id="6.10.250.1820">
    <property type="match status" value="1"/>
</dbReference>
<feature type="coiled-coil region" evidence="4">
    <location>
        <begin position="48"/>
        <end position="120"/>
    </location>
</feature>
<dbReference type="PANTHER" id="PTHR24179:SF21">
    <property type="entry name" value="MYOSIN BINDING SUBUNIT, ISOFORM O"/>
    <property type="match status" value="1"/>
</dbReference>
<dbReference type="GO" id="GO:0019208">
    <property type="term" value="F:phosphatase regulator activity"/>
    <property type="evidence" value="ECO:0007669"/>
    <property type="project" value="TreeGrafter"/>
</dbReference>
<evidence type="ECO:0000256" key="4">
    <source>
        <dbReference type="SAM" id="Coils"/>
    </source>
</evidence>
<dbReference type="PANTHER" id="PTHR24179">
    <property type="entry name" value="PROTEIN PHOSPHATASE 1 REGULATORY SUBUNIT 12"/>
    <property type="match status" value="1"/>
</dbReference>
<comment type="caution">
    <text evidence="6">The sequence shown here is derived from an EMBL/GenBank/DDBJ whole genome shotgun (WGS) entry which is preliminary data.</text>
</comment>
<dbReference type="GO" id="GO:0004857">
    <property type="term" value="F:enzyme inhibitor activity"/>
    <property type="evidence" value="ECO:0007669"/>
    <property type="project" value="TreeGrafter"/>
</dbReference>
<dbReference type="InterPro" id="IPR031775">
    <property type="entry name" value="PRKG1_interact"/>
</dbReference>
<evidence type="ECO:0000256" key="1">
    <source>
        <dbReference type="ARBA" id="ARBA00022473"/>
    </source>
</evidence>
<protein>
    <recommendedName>
        <fullName evidence="5">cGMP-dependent protein kinase interacting domain-containing protein</fullName>
    </recommendedName>
</protein>
<sequence>KPTIYHLPSFYYRGDTSEVESASETLGNTSFYTGRELDFLNKTTDFASKDYKKLYEEAQGENERLKTSLEDSKQDLAKFRLQLDKVTEKQERTSQGPTVFDSEKMEKQVLEKRVTEMEEEIKVRGMIVLNAELKSMNSIRT</sequence>
<dbReference type="Proteomes" id="UP001187315">
    <property type="component" value="Unassembled WGS sequence"/>
</dbReference>
<keyword evidence="3" id="KW-0040">ANK repeat</keyword>
<gene>
    <name evidence="6" type="ORF">Q7C36_019062</name>
</gene>
<keyword evidence="4" id="KW-0175">Coiled coil</keyword>
<evidence type="ECO:0000256" key="2">
    <source>
        <dbReference type="ARBA" id="ARBA00022737"/>
    </source>
</evidence>
<evidence type="ECO:0000256" key="3">
    <source>
        <dbReference type="ARBA" id="ARBA00023043"/>
    </source>
</evidence>
<dbReference type="Pfam" id="PF15898">
    <property type="entry name" value="PRKG1_interact"/>
    <property type="match status" value="1"/>
</dbReference>
<keyword evidence="2" id="KW-0677">Repeat</keyword>
<keyword evidence="7" id="KW-1185">Reference proteome</keyword>
<proteinExistence type="predicted"/>
<keyword evidence="1" id="KW-0217">Developmental protein</keyword>
<dbReference type="GO" id="GO:0005737">
    <property type="term" value="C:cytoplasm"/>
    <property type="evidence" value="ECO:0007669"/>
    <property type="project" value="TreeGrafter"/>
</dbReference>
<evidence type="ECO:0000313" key="6">
    <source>
        <dbReference type="EMBL" id="KAK2825135.1"/>
    </source>
</evidence>
<reference evidence="6" key="1">
    <citation type="submission" date="2023-08" db="EMBL/GenBank/DDBJ databases">
        <title>Pelteobagrus vachellii genome.</title>
        <authorList>
            <person name="Liu H."/>
        </authorList>
    </citation>
    <scope>NUCLEOTIDE SEQUENCE</scope>
    <source>
        <strain evidence="6">PRFRI_2022a</strain>
        <tissue evidence="6">Muscle</tissue>
    </source>
</reference>
<accession>A0AA88S0A0</accession>
<name>A0AA88S0A0_TACVA</name>
<evidence type="ECO:0000313" key="7">
    <source>
        <dbReference type="Proteomes" id="UP001187315"/>
    </source>
</evidence>
<feature type="domain" description="cGMP-dependent protein kinase interacting" evidence="5">
    <location>
        <begin position="50"/>
        <end position="137"/>
    </location>
</feature>
<dbReference type="EMBL" id="JAVHJS010000020">
    <property type="protein sequence ID" value="KAK2825135.1"/>
    <property type="molecule type" value="Genomic_DNA"/>
</dbReference>
<organism evidence="6 7">
    <name type="scientific">Tachysurus vachellii</name>
    <name type="common">Darkbarbel catfish</name>
    <name type="synonym">Pelteobagrus vachellii</name>
    <dbReference type="NCBI Taxonomy" id="175792"/>
    <lineage>
        <taxon>Eukaryota</taxon>
        <taxon>Metazoa</taxon>
        <taxon>Chordata</taxon>
        <taxon>Craniata</taxon>
        <taxon>Vertebrata</taxon>
        <taxon>Euteleostomi</taxon>
        <taxon>Actinopterygii</taxon>
        <taxon>Neopterygii</taxon>
        <taxon>Teleostei</taxon>
        <taxon>Ostariophysi</taxon>
        <taxon>Siluriformes</taxon>
        <taxon>Bagridae</taxon>
        <taxon>Tachysurus</taxon>
    </lineage>
</organism>
<evidence type="ECO:0000259" key="5">
    <source>
        <dbReference type="Pfam" id="PF15898"/>
    </source>
</evidence>
<dbReference type="AlphaFoldDB" id="A0AA88S0A0"/>
<dbReference type="InterPro" id="IPR051226">
    <property type="entry name" value="PP1_Regulatory_Subunit"/>
</dbReference>